<dbReference type="GO" id="GO:0016746">
    <property type="term" value="F:acyltransferase activity"/>
    <property type="evidence" value="ECO:0007669"/>
    <property type="project" value="UniProtKB-KW"/>
</dbReference>
<proteinExistence type="predicted"/>
<dbReference type="Gene3D" id="3.40.630.30">
    <property type="match status" value="1"/>
</dbReference>
<keyword evidence="5" id="KW-1185">Reference proteome</keyword>
<dbReference type="PANTHER" id="PTHR43800">
    <property type="entry name" value="PEPTIDYL-LYSINE N-ACETYLTRANSFERASE YJAB"/>
    <property type="match status" value="1"/>
</dbReference>
<dbReference type="RefSeq" id="WP_118699583.1">
    <property type="nucleotide sequence ID" value="NZ_JBBMEI010000101.1"/>
</dbReference>
<evidence type="ECO:0000256" key="2">
    <source>
        <dbReference type="ARBA" id="ARBA00023315"/>
    </source>
</evidence>
<evidence type="ECO:0000256" key="1">
    <source>
        <dbReference type="ARBA" id="ARBA00022679"/>
    </source>
</evidence>
<reference evidence="4 5" key="1">
    <citation type="submission" date="2024-03" db="EMBL/GenBank/DDBJ databases">
        <title>Human intestinal bacterial collection.</title>
        <authorList>
            <person name="Pauvert C."/>
            <person name="Hitch T.C.A."/>
            <person name="Clavel T."/>
        </authorList>
    </citation>
    <scope>NUCLEOTIDE SEQUENCE [LARGE SCALE GENOMIC DNA]</scope>
    <source>
        <strain evidence="4 5">CLA-AA-H95</strain>
    </source>
</reference>
<dbReference type="Pfam" id="PF13673">
    <property type="entry name" value="Acetyltransf_10"/>
    <property type="match status" value="1"/>
</dbReference>
<comment type="caution">
    <text evidence="4">The sequence shown here is derived from an EMBL/GenBank/DDBJ whole genome shotgun (WGS) entry which is preliminary data.</text>
</comment>
<dbReference type="PROSITE" id="PS51186">
    <property type="entry name" value="GNAT"/>
    <property type="match status" value="1"/>
</dbReference>
<evidence type="ECO:0000313" key="5">
    <source>
        <dbReference type="Proteomes" id="UP001446032"/>
    </source>
</evidence>
<dbReference type="EC" id="2.3.1.-" evidence="4"/>
<dbReference type="PANTHER" id="PTHR43800:SF1">
    <property type="entry name" value="PEPTIDYL-LYSINE N-ACETYLTRANSFERASE YJAB"/>
    <property type="match status" value="1"/>
</dbReference>
<keyword evidence="2 4" id="KW-0012">Acyltransferase</keyword>
<dbReference type="CDD" id="cd04301">
    <property type="entry name" value="NAT_SF"/>
    <property type="match status" value="1"/>
</dbReference>
<dbReference type="InterPro" id="IPR016181">
    <property type="entry name" value="Acyl_CoA_acyltransferase"/>
</dbReference>
<protein>
    <submittedName>
        <fullName evidence="4">GNAT family N-acetyltransferase</fullName>
        <ecNumber evidence="4">2.3.1.-</ecNumber>
    </submittedName>
</protein>
<accession>A0ABV1APM1</accession>
<evidence type="ECO:0000313" key="4">
    <source>
        <dbReference type="EMBL" id="MEQ2360129.1"/>
    </source>
</evidence>
<dbReference type="EMBL" id="JBBMEI010000101">
    <property type="protein sequence ID" value="MEQ2360129.1"/>
    <property type="molecule type" value="Genomic_DNA"/>
</dbReference>
<organism evidence="4 5">
    <name type="scientific">Blautia intestinihominis</name>
    <dbReference type="NCBI Taxonomy" id="3133152"/>
    <lineage>
        <taxon>Bacteria</taxon>
        <taxon>Bacillati</taxon>
        <taxon>Bacillota</taxon>
        <taxon>Clostridia</taxon>
        <taxon>Lachnospirales</taxon>
        <taxon>Lachnospiraceae</taxon>
        <taxon>Blautia</taxon>
    </lineage>
</organism>
<dbReference type="Proteomes" id="UP001446032">
    <property type="component" value="Unassembled WGS sequence"/>
</dbReference>
<dbReference type="SUPFAM" id="SSF55729">
    <property type="entry name" value="Acyl-CoA N-acyltransferases (Nat)"/>
    <property type="match status" value="1"/>
</dbReference>
<gene>
    <name evidence="4" type="ORF">WMO75_17725</name>
</gene>
<keyword evidence="1 4" id="KW-0808">Transferase</keyword>
<dbReference type="InterPro" id="IPR000182">
    <property type="entry name" value="GNAT_dom"/>
</dbReference>
<name>A0ABV1APM1_9FIRM</name>
<sequence length="147" mass="17030">MKIYEVRERTPRLVADLLDIWEVFVRATHHFLSDAEITQIKEYVPQALQGVVHLIIAEDETDGPTAFIGIENNRLEMLFLSPKVRGKGLGKQLLQYAVQDYGVRELTVNEQNPQAVGFYEHLGFQTYKRTEYDEEGNPYPLLYMKLV</sequence>
<evidence type="ECO:0000259" key="3">
    <source>
        <dbReference type="PROSITE" id="PS51186"/>
    </source>
</evidence>
<feature type="domain" description="N-acetyltransferase" evidence="3">
    <location>
        <begin position="4"/>
        <end position="147"/>
    </location>
</feature>